<dbReference type="Proteomes" id="UP001367316">
    <property type="component" value="Unassembled WGS sequence"/>
</dbReference>
<sequence>MRSFALKCHNCTKTRPDLDRPVFDRAANFLFHVVSVAGGLKKLSMVSPQTPSWYNFGGPSAPQGLPELPFVENLIIDWVSRFLVCRCPSISSLTSAGFARNGPGVEQLQKLLVFARGLSRLRHLEIDSTFYLKVTRLVRMDNIETLQLVGQLLWEDRTDLAHLRNDLAQQMPNLISLTLVITGRPSPADPAVMVCNRQILRRVLRSKRRTYGADVPSALA</sequence>
<organism evidence="1 2">
    <name type="scientific">Phyllosticta paracitricarpa</name>
    <dbReference type="NCBI Taxonomy" id="2016321"/>
    <lineage>
        <taxon>Eukaryota</taxon>
        <taxon>Fungi</taxon>
        <taxon>Dikarya</taxon>
        <taxon>Ascomycota</taxon>
        <taxon>Pezizomycotina</taxon>
        <taxon>Dothideomycetes</taxon>
        <taxon>Dothideomycetes incertae sedis</taxon>
        <taxon>Botryosphaeriales</taxon>
        <taxon>Phyllostictaceae</taxon>
        <taxon>Phyllosticta</taxon>
    </lineage>
</organism>
<evidence type="ECO:0000313" key="1">
    <source>
        <dbReference type="EMBL" id="KAK7606407.1"/>
    </source>
</evidence>
<accession>A0ABR1MTX3</accession>
<comment type="caution">
    <text evidence="1">The sequence shown here is derived from an EMBL/GenBank/DDBJ whole genome shotgun (WGS) entry which is preliminary data.</text>
</comment>
<keyword evidence="2" id="KW-1185">Reference proteome</keyword>
<reference evidence="1 2" key="1">
    <citation type="submission" date="2024-04" db="EMBL/GenBank/DDBJ databases">
        <title>Phyllosticta paracitricarpa is synonymous to the EU quarantine fungus P. citricarpa based on phylogenomic analyses.</title>
        <authorList>
            <consortium name="Lawrence Berkeley National Laboratory"/>
            <person name="Van ingen-buijs V.A."/>
            <person name="Van westerhoven A.C."/>
            <person name="Haridas S."/>
            <person name="Skiadas P."/>
            <person name="Martin F."/>
            <person name="Groenewald J.Z."/>
            <person name="Crous P.W."/>
            <person name="Seidl M.F."/>
        </authorList>
    </citation>
    <scope>NUCLEOTIDE SEQUENCE [LARGE SCALE GENOMIC DNA]</scope>
    <source>
        <strain evidence="1 2">CBS 141358</strain>
    </source>
</reference>
<evidence type="ECO:0000313" key="2">
    <source>
        <dbReference type="Proteomes" id="UP001367316"/>
    </source>
</evidence>
<gene>
    <name evidence="1" type="ORF">JOL62DRAFT_616176</name>
</gene>
<protein>
    <submittedName>
        <fullName evidence="1">Uncharacterized protein</fullName>
    </submittedName>
</protein>
<dbReference type="EMBL" id="JBBPBF010000049">
    <property type="protein sequence ID" value="KAK7606407.1"/>
    <property type="molecule type" value="Genomic_DNA"/>
</dbReference>
<proteinExistence type="predicted"/>
<name>A0ABR1MTX3_9PEZI</name>